<dbReference type="Gene3D" id="2.130.10.10">
    <property type="entry name" value="YVTN repeat-like/Quinoprotein amine dehydrogenase"/>
    <property type="match status" value="1"/>
</dbReference>
<dbReference type="VEuPathDB" id="FungiDB:GGTG_03653"/>
<protein>
    <submittedName>
        <fullName evidence="2 3">Uncharacterized protein</fullName>
    </submittedName>
</protein>
<name>J3NQU7_GAET3</name>
<reference evidence="2" key="2">
    <citation type="submission" date="2010-07" db="EMBL/GenBank/DDBJ databases">
        <authorList>
            <consortium name="The Broad Institute Genome Sequencing Platform"/>
            <consortium name="Broad Institute Genome Sequencing Center for Infectious Disease"/>
            <person name="Ma L.-J."/>
            <person name="Dead R."/>
            <person name="Young S."/>
            <person name="Zeng Q."/>
            <person name="Koehrsen M."/>
            <person name="Alvarado L."/>
            <person name="Berlin A."/>
            <person name="Chapman S.B."/>
            <person name="Chen Z."/>
            <person name="Freedman E."/>
            <person name="Gellesch M."/>
            <person name="Goldberg J."/>
            <person name="Griggs A."/>
            <person name="Gujja S."/>
            <person name="Heilman E.R."/>
            <person name="Heiman D."/>
            <person name="Hepburn T."/>
            <person name="Howarth C."/>
            <person name="Jen D."/>
            <person name="Larson L."/>
            <person name="Mehta T."/>
            <person name="Neiman D."/>
            <person name="Pearson M."/>
            <person name="Roberts A."/>
            <person name="Saif S."/>
            <person name="Shea T."/>
            <person name="Shenoy N."/>
            <person name="Sisk P."/>
            <person name="Stolte C."/>
            <person name="Sykes S."/>
            <person name="Walk T."/>
            <person name="White J."/>
            <person name="Yandava C."/>
            <person name="Haas B."/>
            <person name="Nusbaum C."/>
            <person name="Birren B."/>
        </authorList>
    </citation>
    <scope>NUCLEOTIDE SEQUENCE</scope>
    <source>
        <strain evidence="2">R3-111a-1</strain>
    </source>
</reference>
<dbReference type="eggNOG" id="KOG2029">
    <property type="taxonomic scope" value="Eukaryota"/>
</dbReference>
<dbReference type="AlphaFoldDB" id="J3NQU7"/>
<dbReference type="EMBL" id="GL385396">
    <property type="protein sequence ID" value="EJT78553.1"/>
    <property type="molecule type" value="Genomic_DNA"/>
</dbReference>
<dbReference type="EnsemblFungi" id="EJT78553">
    <property type="protein sequence ID" value="EJT78553"/>
    <property type="gene ID" value="GGTG_03653"/>
</dbReference>
<evidence type="ECO:0000313" key="2">
    <source>
        <dbReference type="EMBL" id="EJT78553.1"/>
    </source>
</evidence>
<dbReference type="HOGENOM" id="CLU_694533_0_0_1"/>
<sequence length="397" mass="42812">MPALDSPGLIFCGRDDGTIVLYDRRTATQIRKLHGHKSAVRLMAWCGRRNCLLSVDAWGSIILQHYAGDRVGQTTPTVLFQTRLPSGKVVAGMLVADAAGNFILSTAVADHIFNLEDGRLECDLVPRDGEAALATRKWILDPRAPVTHVLCVEESCVRVHAWAGGCAEVARFSLAQLMRPAERDSGAPVTPAHSRNATAYTTGREARILLEFVMQNEPASPLQLALLNLDFEVGQALSRSGKGPDTNHAFGRMKTTVDDTDGKSKAPPAAAPATTVLSLTPIPLADIAHVIGISDTNRLVFLDRCSWVCSVDLAASACVGDSRRRRHQAEEDGESDPVPSAPAPTQRHFYIPDVWFAGWGWMSYVSALAQRDIVLTRGGNLAVVRGGLDYAEAAPCD</sequence>
<evidence type="ECO:0000256" key="1">
    <source>
        <dbReference type="SAM" id="MobiDB-lite"/>
    </source>
</evidence>
<reference evidence="3" key="4">
    <citation type="journal article" date="2015" name="G3 (Bethesda)">
        <title>Genome sequences of three phytopathogenic species of the Magnaporthaceae family of fungi.</title>
        <authorList>
            <person name="Okagaki L.H."/>
            <person name="Nunes C.C."/>
            <person name="Sailsbery J."/>
            <person name="Clay B."/>
            <person name="Brown D."/>
            <person name="John T."/>
            <person name="Oh Y."/>
            <person name="Young N."/>
            <person name="Fitzgerald M."/>
            <person name="Haas B.J."/>
            <person name="Zeng Q."/>
            <person name="Young S."/>
            <person name="Adiconis X."/>
            <person name="Fan L."/>
            <person name="Levin J.Z."/>
            <person name="Mitchell T.K."/>
            <person name="Okubara P.A."/>
            <person name="Farman M.L."/>
            <person name="Kohn L.M."/>
            <person name="Birren B."/>
            <person name="Ma L.-J."/>
            <person name="Dean R.A."/>
        </authorList>
    </citation>
    <scope>NUCLEOTIDE SEQUENCE</scope>
    <source>
        <strain evidence="3">R3-111a-1</strain>
    </source>
</reference>
<gene>
    <name evidence="3" type="primary">20344111</name>
    <name evidence="2" type="ORF">GGTG_03653</name>
</gene>
<dbReference type="RefSeq" id="XP_009219698.1">
    <property type="nucleotide sequence ID" value="XM_009221434.1"/>
</dbReference>
<keyword evidence="4" id="KW-1185">Reference proteome</keyword>
<evidence type="ECO:0000313" key="3">
    <source>
        <dbReference type="EnsemblFungi" id="EJT78553"/>
    </source>
</evidence>
<dbReference type="OrthoDB" id="194358at2759"/>
<feature type="compositionally biased region" description="Basic and acidic residues" evidence="1">
    <location>
        <begin position="255"/>
        <end position="264"/>
    </location>
</feature>
<dbReference type="SUPFAM" id="SSF50978">
    <property type="entry name" value="WD40 repeat-like"/>
    <property type="match status" value="1"/>
</dbReference>
<dbReference type="GeneID" id="20344111"/>
<feature type="region of interest" description="Disordered" evidence="1">
    <location>
        <begin position="240"/>
        <end position="272"/>
    </location>
</feature>
<dbReference type="Proteomes" id="UP000006039">
    <property type="component" value="Unassembled WGS sequence"/>
</dbReference>
<evidence type="ECO:0000313" key="4">
    <source>
        <dbReference type="Proteomes" id="UP000006039"/>
    </source>
</evidence>
<feature type="region of interest" description="Disordered" evidence="1">
    <location>
        <begin position="325"/>
        <end position="344"/>
    </location>
</feature>
<dbReference type="InterPro" id="IPR036322">
    <property type="entry name" value="WD40_repeat_dom_sf"/>
</dbReference>
<dbReference type="InterPro" id="IPR015943">
    <property type="entry name" value="WD40/YVTN_repeat-like_dom_sf"/>
</dbReference>
<reference evidence="4" key="1">
    <citation type="submission" date="2010-07" db="EMBL/GenBank/DDBJ databases">
        <title>The genome sequence of Gaeumannomyces graminis var. tritici strain R3-111a-1.</title>
        <authorList>
            <consortium name="The Broad Institute Genome Sequencing Platform"/>
            <person name="Ma L.-J."/>
            <person name="Dead R."/>
            <person name="Young S."/>
            <person name="Zeng Q."/>
            <person name="Koehrsen M."/>
            <person name="Alvarado L."/>
            <person name="Berlin A."/>
            <person name="Chapman S.B."/>
            <person name="Chen Z."/>
            <person name="Freedman E."/>
            <person name="Gellesch M."/>
            <person name="Goldberg J."/>
            <person name="Griggs A."/>
            <person name="Gujja S."/>
            <person name="Heilman E.R."/>
            <person name="Heiman D."/>
            <person name="Hepburn T."/>
            <person name="Howarth C."/>
            <person name="Jen D."/>
            <person name="Larson L."/>
            <person name="Mehta T."/>
            <person name="Neiman D."/>
            <person name="Pearson M."/>
            <person name="Roberts A."/>
            <person name="Saif S."/>
            <person name="Shea T."/>
            <person name="Shenoy N."/>
            <person name="Sisk P."/>
            <person name="Stolte C."/>
            <person name="Sykes S."/>
            <person name="Walk T."/>
            <person name="White J."/>
            <person name="Yandava C."/>
            <person name="Haas B."/>
            <person name="Nusbaum C."/>
            <person name="Birren B."/>
        </authorList>
    </citation>
    <scope>NUCLEOTIDE SEQUENCE [LARGE SCALE GENOMIC DNA]</scope>
    <source>
        <strain evidence="4">R3-111a-1</strain>
    </source>
</reference>
<proteinExistence type="predicted"/>
<reference evidence="2" key="3">
    <citation type="submission" date="2010-09" db="EMBL/GenBank/DDBJ databases">
        <title>Annotation of Gaeumannomyces graminis var. tritici R3-111a-1.</title>
        <authorList>
            <consortium name="The Broad Institute Genome Sequencing Platform"/>
            <person name="Ma L.-J."/>
            <person name="Dead R."/>
            <person name="Young S.K."/>
            <person name="Zeng Q."/>
            <person name="Gargeya S."/>
            <person name="Fitzgerald M."/>
            <person name="Haas B."/>
            <person name="Abouelleil A."/>
            <person name="Alvarado L."/>
            <person name="Arachchi H.M."/>
            <person name="Berlin A."/>
            <person name="Brown A."/>
            <person name="Chapman S.B."/>
            <person name="Chen Z."/>
            <person name="Dunbar C."/>
            <person name="Freedman E."/>
            <person name="Gearin G."/>
            <person name="Gellesch M."/>
            <person name="Goldberg J."/>
            <person name="Griggs A."/>
            <person name="Gujja S."/>
            <person name="Heiman D."/>
            <person name="Howarth C."/>
            <person name="Larson L."/>
            <person name="Lui A."/>
            <person name="MacDonald P.J.P."/>
            <person name="Mehta T."/>
            <person name="Montmayeur A."/>
            <person name="Murphy C."/>
            <person name="Neiman D."/>
            <person name="Pearson M."/>
            <person name="Priest M."/>
            <person name="Roberts A."/>
            <person name="Saif S."/>
            <person name="Shea T."/>
            <person name="Shenoy N."/>
            <person name="Sisk P."/>
            <person name="Stolte C."/>
            <person name="Sykes S."/>
            <person name="Yandava C."/>
            <person name="Wortman J."/>
            <person name="Nusbaum C."/>
            <person name="Birren B."/>
        </authorList>
    </citation>
    <scope>NUCLEOTIDE SEQUENCE</scope>
    <source>
        <strain evidence="2">R3-111a-1</strain>
    </source>
</reference>
<reference evidence="3" key="5">
    <citation type="submission" date="2018-04" db="UniProtKB">
        <authorList>
            <consortium name="EnsemblFungi"/>
        </authorList>
    </citation>
    <scope>IDENTIFICATION</scope>
    <source>
        <strain evidence="3">R3-111a-1</strain>
    </source>
</reference>
<accession>J3NQU7</accession>
<organism evidence="2">
    <name type="scientific">Gaeumannomyces tritici (strain R3-111a-1)</name>
    <name type="common">Wheat and barley take-all root rot fungus</name>
    <name type="synonym">Gaeumannomyces graminis var. tritici</name>
    <dbReference type="NCBI Taxonomy" id="644352"/>
    <lineage>
        <taxon>Eukaryota</taxon>
        <taxon>Fungi</taxon>
        <taxon>Dikarya</taxon>
        <taxon>Ascomycota</taxon>
        <taxon>Pezizomycotina</taxon>
        <taxon>Sordariomycetes</taxon>
        <taxon>Sordariomycetidae</taxon>
        <taxon>Magnaporthales</taxon>
        <taxon>Magnaporthaceae</taxon>
        <taxon>Gaeumannomyces</taxon>
    </lineage>
</organism>